<dbReference type="InterPro" id="IPR050641">
    <property type="entry name" value="RIFMO-like"/>
</dbReference>
<dbReference type="Pfam" id="PF01494">
    <property type="entry name" value="FAD_binding_3"/>
    <property type="match status" value="1"/>
</dbReference>
<keyword evidence="2" id="KW-0285">Flavoprotein</keyword>
<dbReference type="AlphaFoldDB" id="A0A9W4XS81"/>
<dbReference type="EMBL" id="CAOQHR010000008">
    <property type="protein sequence ID" value="CAI6338735.1"/>
    <property type="molecule type" value="Genomic_DNA"/>
</dbReference>
<keyword evidence="3" id="KW-0274">FAD</keyword>
<keyword evidence="4" id="KW-0560">Oxidoreductase</keyword>
<dbReference type="GO" id="GO:0016709">
    <property type="term" value="F:oxidoreductase activity, acting on paired donors, with incorporation or reduction of molecular oxygen, NAD(P)H as one donor, and incorporation of one atom of oxygen"/>
    <property type="evidence" value="ECO:0007669"/>
    <property type="project" value="UniProtKB-ARBA"/>
</dbReference>
<evidence type="ECO:0000256" key="4">
    <source>
        <dbReference type="ARBA" id="ARBA00023002"/>
    </source>
</evidence>
<organism evidence="6 7">
    <name type="scientific">Periconia digitata</name>
    <dbReference type="NCBI Taxonomy" id="1303443"/>
    <lineage>
        <taxon>Eukaryota</taxon>
        <taxon>Fungi</taxon>
        <taxon>Dikarya</taxon>
        <taxon>Ascomycota</taxon>
        <taxon>Pezizomycotina</taxon>
        <taxon>Dothideomycetes</taxon>
        <taxon>Pleosporomycetidae</taxon>
        <taxon>Pleosporales</taxon>
        <taxon>Massarineae</taxon>
        <taxon>Periconiaceae</taxon>
        <taxon>Periconia</taxon>
    </lineage>
</organism>
<gene>
    <name evidence="6" type="ORF">PDIGIT_LOCUS11869</name>
</gene>
<evidence type="ECO:0000256" key="2">
    <source>
        <dbReference type="ARBA" id="ARBA00022630"/>
    </source>
</evidence>
<comment type="cofactor">
    <cofactor evidence="1">
        <name>FAD</name>
        <dbReference type="ChEBI" id="CHEBI:57692"/>
    </cofactor>
</comment>
<evidence type="ECO:0000313" key="7">
    <source>
        <dbReference type="Proteomes" id="UP001152607"/>
    </source>
</evidence>
<dbReference type="PANTHER" id="PTHR43004">
    <property type="entry name" value="TRK SYSTEM POTASSIUM UPTAKE PROTEIN"/>
    <property type="match status" value="1"/>
</dbReference>
<name>A0A9W4XS81_9PLEO</name>
<comment type="caution">
    <text evidence="6">The sequence shown here is derived from an EMBL/GenBank/DDBJ whole genome shotgun (WGS) entry which is preliminary data.</text>
</comment>
<dbReference type="PRINTS" id="PR00420">
    <property type="entry name" value="RNGMNOXGNASE"/>
</dbReference>
<dbReference type="OrthoDB" id="10016252at2759"/>
<evidence type="ECO:0000256" key="3">
    <source>
        <dbReference type="ARBA" id="ARBA00022827"/>
    </source>
</evidence>
<sequence>MTTNSGQTNGEDTSTPPPIVIAGGGCVGLFLALLLTQSEIPNPVIVIEPTYPDATSTRAMAHQPLVFPLYERAGLMQDLAQAGTFSKGLCFRTSPQNGSRVIAGKLFREGEKAQMLLPQGQLQKILVQKVEGSGKGEVRWGWKLVHFNEKQGRVMVDIEREDGGSDGKQTIEAIYLVGADGAKSVVRKGLGLTFEGETLSTALVATDIVYDWHKHGFYDANFVVDMHDYGLVGRIDTEGLWRVSYGVPSELSEEEIRKGVDAKLRRMMPDGGAGGFEVRRIAPYKAQQRCVDQFWKGRVGVCGDSAHLTNPYAGLGLASGIADASSLAPILIRILTWQATDADKLLSSWSSARRQKFLTAVDKPSRAAYARVVNKVDTEEDISRLLEKDGLMGSLKRGMPVMPPSLETQVDELEGW</sequence>
<proteinExistence type="predicted"/>
<evidence type="ECO:0000313" key="6">
    <source>
        <dbReference type="EMBL" id="CAI6338735.1"/>
    </source>
</evidence>
<dbReference type="GO" id="GO:0071949">
    <property type="term" value="F:FAD binding"/>
    <property type="evidence" value="ECO:0007669"/>
    <property type="project" value="InterPro"/>
</dbReference>
<keyword evidence="7" id="KW-1185">Reference proteome</keyword>
<accession>A0A9W4XS81</accession>
<dbReference type="InterPro" id="IPR002938">
    <property type="entry name" value="FAD-bd"/>
</dbReference>
<feature type="domain" description="FAD-binding" evidence="5">
    <location>
        <begin position="19"/>
        <end position="356"/>
    </location>
</feature>
<dbReference type="Gene3D" id="3.30.9.10">
    <property type="entry name" value="D-Amino Acid Oxidase, subunit A, domain 2"/>
    <property type="match status" value="1"/>
</dbReference>
<dbReference type="Proteomes" id="UP001152607">
    <property type="component" value="Unassembled WGS sequence"/>
</dbReference>
<evidence type="ECO:0000259" key="5">
    <source>
        <dbReference type="Pfam" id="PF01494"/>
    </source>
</evidence>
<dbReference type="Gene3D" id="3.50.50.60">
    <property type="entry name" value="FAD/NAD(P)-binding domain"/>
    <property type="match status" value="1"/>
</dbReference>
<dbReference type="InterPro" id="IPR036188">
    <property type="entry name" value="FAD/NAD-bd_sf"/>
</dbReference>
<dbReference type="PANTHER" id="PTHR43004:SF19">
    <property type="entry name" value="BINDING MONOOXYGENASE, PUTATIVE (JCVI)-RELATED"/>
    <property type="match status" value="1"/>
</dbReference>
<evidence type="ECO:0000256" key="1">
    <source>
        <dbReference type="ARBA" id="ARBA00001974"/>
    </source>
</evidence>
<reference evidence="6" key="1">
    <citation type="submission" date="2023-01" db="EMBL/GenBank/DDBJ databases">
        <authorList>
            <person name="Van Ghelder C."/>
            <person name="Rancurel C."/>
        </authorList>
    </citation>
    <scope>NUCLEOTIDE SEQUENCE</scope>
    <source>
        <strain evidence="6">CNCM I-4278</strain>
    </source>
</reference>
<dbReference type="SUPFAM" id="SSF51905">
    <property type="entry name" value="FAD/NAD(P)-binding domain"/>
    <property type="match status" value="1"/>
</dbReference>
<protein>
    <recommendedName>
        <fullName evidence="5">FAD-binding domain-containing protein</fullName>
    </recommendedName>
</protein>